<feature type="transmembrane region" description="Helical" evidence="1">
    <location>
        <begin position="232"/>
        <end position="251"/>
    </location>
</feature>
<accession>A0A7W9HHS8</accession>
<keyword evidence="1" id="KW-0812">Transmembrane</keyword>
<reference evidence="2 3" key="1">
    <citation type="submission" date="2020-08" db="EMBL/GenBank/DDBJ databases">
        <title>Sequencing the genomes of 1000 actinobacteria strains.</title>
        <authorList>
            <person name="Klenk H.-P."/>
        </authorList>
    </citation>
    <scope>NUCLEOTIDE SEQUENCE [LARGE SCALE GENOMIC DNA]</scope>
    <source>
        <strain evidence="2 3">DSM 45486</strain>
    </source>
</reference>
<evidence type="ECO:0000256" key="1">
    <source>
        <dbReference type="SAM" id="Phobius"/>
    </source>
</evidence>
<protein>
    <submittedName>
        <fullName evidence="2">ABC-type sugar transport system permease subunit</fullName>
    </submittedName>
</protein>
<keyword evidence="1" id="KW-1133">Transmembrane helix</keyword>
<evidence type="ECO:0000313" key="3">
    <source>
        <dbReference type="Proteomes" id="UP000552097"/>
    </source>
</evidence>
<keyword evidence="2" id="KW-0762">Sugar transport</keyword>
<keyword evidence="2" id="KW-0813">Transport</keyword>
<name>A0A7W9HHS8_9PSEU</name>
<evidence type="ECO:0000313" key="2">
    <source>
        <dbReference type="EMBL" id="MBB5802104.1"/>
    </source>
</evidence>
<dbReference type="EMBL" id="JACHMO010000001">
    <property type="protein sequence ID" value="MBB5802104.1"/>
    <property type="molecule type" value="Genomic_DNA"/>
</dbReference>
<feature type="transmembrane region" description="Helical" evidence="1">
    <location>
        <begin position="348"/>
        <end position="365"/>
    </location>
</feature>
<keyword evidence="3" id="KW-1185">Reference proteome</keyword>
<dbReference type="RefSeq" id="WP_184918610.1">
    <property type="nucleotide sequence ID" value="NZ_JACHMO010000001.1"/>
</dbReference>
<keyword evidence="1" id="KW-0472">Membrane</keyword>
<dbReference type="Proteomes" id="UP000552097">
    <property type="component" value="Unassembled WGS sequence"/>
</dbReference>
<dbReference type="AlphaFoldDB" id="A0A7W9HHS8"/>
<feature type="transmembrane region" description="Helical" evidence="1">
    <location>
        <begin position="197"/>
        <end position="220"/>
    </location>
</feature>
<sequence length="377" mass="40394">MTTVGQPQRLRRRETRWRTRPVLRSLLAAILVTTAAVAAFSWAAFDSVHDTIDTVDTRTSAALVAASAAKSALVEADRLAINSFVTGEARLSGPGDQYQNRIAAASQSLAQVAEANVAGDAGSEQIQVVEGLLVAYTGWIGQADAHHRQDSGLATTDLWYASRLLHADGGVLAQLDTLVDVQRDALAVQLARSSTSLWRVVSLTVPVVLLLGLLIGAQVFHAKRFRRTFNPLFLLATAVLVGLCVITLRGVDAQDRVAGAAGDLRALVETWEDRTSATTAVGQHALGDLVTAECRAADGGCGYTVTRFISELPAVHGEAQASDLVLAERVERVNDNIDAANDAADLELLIPAAALLIAVLVWLGFRPRLDEYRHRRR</sequence>
<gene>
    <name evidence="2" type="ORF">F4560_001872</name>
</gene>
<feature type="transmembrane region" description="Helical" evidence="1">
    <location>
        <begin position="21"/>
        <end position="45"/>
    </location>
</feature>
<proteinExistence type="predicted"/>
<comment type="caution">
    <text evidence="2">The sequence shown here is derived from an EMBL/GenBank/DDBJ whole genome shotgun (WGS) entry which is preliminary data.</text>
</comment>
<organism evidence="2 3">
    <name type="scientific">Saccharothrix ecbatanensis</name>
    <dbReference type="NCBI Taxonomy" id="1105145"/>
    <lineage>
        <taxon>Bacteria</taxon>
        <taxon>Bacillati</taxon>
        <taxon>Actinomycetota</taxon>
        <taxon>Actinomycetes</taxon>
        <taxon>Pseudonocardiales</taxon>
        <taxon>Pseudonocardiaceae</taxon>
        <taxon>Saccharothrix</taxon>
    </lineage>
</organism>